<dbReference type="AlphaFoldDB" id="A0A061DPL4"/>
<keyword evidence="2" id="KW-1185">Reference proteome</keyword>
<sequence>MDALKTVEFVKNQTNIKAVERTGGQKQAAGTLSKEDKEELPELCFESDAEVDTMLYGRTSTFLEDVKASLKLKELKNKVMEERGILMFVRAMGVVHFEIYGGMVRELTIHHVSGLRQNLLSLSLLEEVTYYEFSGEGCTHVGDLEVSPWLRPSLACSAGMVDSSYACPSWVASNGGSTLGLPNCGIESIVCLGKGKHERFYMGCAVENYTVRKTLVQQSCGMECWSLVLSMGRVQWLSELLVVGWVSLVDITIVFWFKHVVFVDMGHKQVAFGKEQSKNGARCDMVIWQGEFRLRLKLGSFSWSMVTSWWMAGIEEFLSRRDWLKKMQAKVEICWVFCLDS</sequence>
<evidence type="ECO:0000313" key="2">
    <source>
        <dbReference type="Proteomes" id="UP000026915"/>
    </source>
</evidence>
<evidence type="ECO:0000313" key="1">
    <source>
        <dbReference type="EMBL" id="EOX94635.1"/>
    </source>
</evidence>
<dbReference type="Gramene" id="EOX94635">
    <property type="protein sequence ID" value="EOX94635"/>
    <property type="gene ID" value="TCM_004270"/>
</dbReference>
<dbReference type="Proteomes" id="UP000026915">
    <property type="component" value="Chromosome 1"/>
</dbReference>
<accession>A0A061DPL4</accession>
<reference evidence="1 2" key="1">
    <citation type="journal article" date="2013" name="Genome Biol.">
        <title>The genome sequence of the most widely cultivated cacao type and its use to identify candidate genes regulating pod color.</title>
        <authorList>
            <person name="Motamayor J.C."/>
            <person name="Mockaitis K."/>
            <person name="Schmutz J."/>
            <person name="Haiminen N."/>
            <person name="Iii D.L."/>
            <person name="Cornejo O."/>
            <person name="Findley S.D."/>
            <person name="Zheng P."/>
            <person name="Utro F."/>
            <person name="Royaert S."/>
            <person name="Saski C."/>
            <person name="Jenkins J."/>
            <person name="Podicheti R."/>
            <person name="Zhao M."/>
            <person name="Scheffler B.E."/>
            <person name="Stack J.C."/>
            <person name="Feltus F.A."/>
            <person name="Mustiga G.M."/>
            <person name="Amores F."/>
            <person name="Phillips W."/>
            <person name="Marelli J.P."/>
            <person name="May G.D."/>
            <person name="Shapiro H."/>
            <person name="Ma J."/>
            <person name="Bustamante C.D."/>
            <person name="Schnell R.J."/>
            <person name="Main D."/>
            <person name="Gilbert D."/>
            <person name="Parida L."/>
            <person name="Kuhn D.N."/>
        </authorList>
    </citation>
    <scope>NUCLEOTIDE SEQUENCE [LARGE SCALE GENOMIC DNA]</scope>
    <source>
        <strain evidence="2">cv. Matina 1-6</strain>
    </source>
</reference>
<dbReference type="HOGENOM" id="CLU_814830_0_0_1"/>
<protein>
    <submittedName>
        <fullName evidence="1">Uncharacterized protein</fullName>
    </submittedName>
</protein>
<dbReference type="EMBL" id="CM001879">
    <property type="protein sequence ID" value="EOX94635.1"/>
    <property type="molecule type" value="Genomic_DNA"/>
</dbReference>
<proteinExistence type="predicted"/>
<gene>
    <name evidence="1" type="ORF">TCM_004270</name>
</gene>
<organism evidence="1 2">
    <name type="scientific">Theobroma cacao</name>
    <name type="common">Cacao</name>
    <name type="synonym">Cocoa</name>
    <dbReference type="NCBI Taxonomy" id="3641"/>
    <lineage>
        <taxon>Eukaryota</taxon>
        <taxon>Viridiplantae</taxon>
        <taxon>Streptophyta</taxon>
        <taxon>Embryophyta</taxon>
        <taxon>Tracheophyta</taxon>
        <taxon>Spermatophyta</taxon>
        <taxon>Magnoliopsida</taxon>
        <taxon>eudicotyledons</taxon>
        <taxon>Gunneridae</taxon>
        <taxon>Pentapetalae</taxon>
        <taxon>rosids</taxon>
        <taxon>malvids</taxon>
        <taxon>Malvales</taxon>
        <taxon>Malvaceae</taxon>
        <taxon>Byttnerioideae</taxon>
        <taxon>Theobroma</taxon>
    </lineage>
</organism>
<dbReference type="InParanoid" id="A0A061DPL4"/>
<name>A0A061DPL4_THECC</name>